<dbReference type="PANTHER" id="PTHR42801:SF4">
    <property type="entry name" value="AHPC_TSA FAMILY PROTEIN"/>
    <property type="match status" value="1"/>
</dbReference>
<accession>A0A420DCH3</accession>
<dbReference type="GO" id="GO:0045454">
    <property type="term" value="P:cell redox homeostasis"/>
    <property type="evidence" value="ECO:0007669"/>
    <property type="project" value="TreeGrafter"/>
</dbReference>
<evidence type="ECO:0000313" key="17">
    <source>
        <dbReference type="Proteomes" id="UP000285906"/>
    </source>
</evidence>
<dbReference type="PROSITE" id="PS51352">
    <property type="entry name" value="THIOREDOXIN_2"/>
    <property type="match status" value="1"/>
</dbReference>
<dbReference type="InterPro" id="IPR000866">
    <property type="entry name" value="AhpC/TSA"/>
</dbReference>
<evidence type="ECO:0000256" key="10">
    <source>
        <dbReference type="ARBA" id="ARBA00038489"/>
    </source>
</evidence>
<dbReference type="EMBL" id="BMCW01000001">
    <property type="protein sequence ID" value="GGG43368.1"/>
    <property type="molecule type" value="Genomic_DNA"/>
</dbReference>
<reference evidence="15" key="1">
    <citation type="journal article" date="2014" name="Int. J. Syst. Evol. Microbiol.">
        <title>Complete genome of a new Firmicutes species belonging to the dominant human colonic microbiota ('Ruminococcus bicirculans') reveals two chromosomes and a selective capacity to utilize plant glucans.</title>
        <authorList>
            <consortium name="NISC Comparative Sequencing Program"/>
            <person name="Wegmann U."/>
            <person name="Louis P."/>
            <person name="Goesmann A."/>
            <person name="Henrissat B."/>
            <person name="Duncan S.H."/>
            <person name="Flint H.J."/>
        </authorList>
    </citation>
    <scope>NUCLEOTIDE SEQUENCE</scope>
    <source>
        <strain evidence="15">CCM 8490</strain>
    </source>
</reference>
<dbReference type="InterPro" id="IPR013766">
    <property type="entry name" value="Thioredoxin_domain"/>
</dbReference>
<evidence type="ECO:0000256" key="8">
    <source>
        <dbReference type="ARBA" id="ARBA00023284"/>
    </source>
</evidence>
<dbReference type="GO" id="GO:0005737">
    <property type="term" value="C:cytoplasm"/>
    <property type="evidence" value="ECO:0007669"/>
    <property type="project" value="TreeGrafter"/>
</dbReference>
<evidence type="ECO:0000313" key="15">
    <source>
        <dbReference type="EMBL" id="GGG43368.1"/>
    </source>
</evidence>
<evidence type="ECO:0000256" key="12">
    <source>
        <dbReference type="ARBA" id="ARBA00049091"/>
    </source>
</evidence>
<evidence type="ECO:0000313" key="18">
    <source>
        <dbReference type="Proteomes" id="UP000658202"/>
    </source>
</evidence>
<dbReference type="Gene3D" id="3.40.30.10">
    <property type="entry name" value="Glutaredoxin"/>
    <property type="match status" value="1"/>
</dbReference>
<gene>
    <name evidence="16" type="ORF">BXY58_0115</name>
    <name evidence="15" type="ORF">GCM10007332_01080</name>
</gene>
<keyword evidence="8" id="KW-0676">Redox-active center</keyword>
<comment type="subunit">
    <text evidence="2">Monomer.</text>
</comment>
<comment type="similarity">
    <text evidence="10">Belongs to the peroxiredoxin family. BCP/PrxQ subfamily.</text>
</comment>
<reference evidence="16 17" key="2">
    <citation type="submission" date="2018-09" db="EMBL/GenBank/DDBJ databases">
        <title>Genomic Encyclopedia of Archaeal and Bacterial Type Strains, Phase II (KMG-II): from individual species to whole genera.</title>
        <authorList>
            <person name="Goeker M."/>
        </authorList>
    </citation>
    <scope>NUCLEOTIDE SEQUENCE [LARGE SCALE GENOMIC DNA]</scope>
    <source>
        <strain evidence="16 17">DSM 27620</strain>
    </source>
</reference>
<dbReference type="FunFam" id="3.40.30.10:FF:000007">
    <property type="entry name" value="Thioredoxin-dependent thiol peroxidase"/>
    <property type="match status" value="1"/>
</dbReference>
<keyword evidence="4" id="KW-0575">Peroxidase</keyword>
<evidence type="ECO:0000256" key="9">
    <source>
        <dbReference type="ARBA" id="ARBA00032824"/>
    </source>
</evidence>
<evidence type="ECO:0000256" key="2">
    <source>
        <dbReference type="ARBA" id="ARBA00011245"/>
    </source>
</evidence>
<dbReference type="EMBL" id="RAQH01000001">
    <property type="protein sequence ID" value="RKE89551.1"/>
    <property type="molecule type" value="Genomic_DNA"/>
</dbReference>
<dbReference type="InterPro" id="IPR036249">
    <property type="entry name" value="Thioredoxin-like_sf"/>
</dbReference>
<dbReference type="RefSeq" id="WP_120211862.1">
    <property type="nucleotide sequence ID" value="NZ_BMCW01000001.1"/>
</dbReference>
<evidence type="ECO:0000256" key="7">
    <source>
        <dbReference type="ARBA" id="ARBA00023157"/>
    </source>
</evidence>
<dbReference type="NCBIfam" id="NF006960">
    <property type="entry name" value="PRK09437.1"/>
    <property type="match status" value="1"/>
</dbReference>
<name>A0A420DCH3_9FLAO</name>
<dbReference type="Pfam" id="PF00578">
    <property type="entry name" value="AhpC-TSA"/>
    <property type="match status" value="1"/>
</dbReference>
<dbReference type="Proteomes" id="UP000658202">
    <property type="component" value="Unassembled WGS sequence"/>
</dbReference>
<evidence type="ECO:0000313" key="16">
    <source>
        <dbReference type="EMBL" id="RKE89551.1"/>
    </source>
</evidence>
<dbReference type="OrthoDB" id="9812811at2"/>
<evidence type="ECO:0000256" key="1">
    <source>
        <dbReference type="ARBA" id="ARBA00003330"/>
    </source>
</evidence>
<evidence type="ECO:0000259" key="14">
    <source>
        <dbReference type="PROSITE" id="PS51352"/>
    </source>
</evidence>
<comment type="function">
    <text evidence="1">Thiol-specific peroxidase that catalyzes the reduction of hydrogen peroxide and organic hydroperoxides to water and alcohols, respectively. Plays a role in cell protection against oxidative stress by detoxifying peroxides and as sensor of hydrogen peroxide-mediated signaling events.</text>
</comment>
<dbReference type="InterPro" id="IPR024706">
    <property type="entry name" value="Peroxiredoxin_AhpC-typ"/>
</dbReference>
<dbReference type="GO" id="GO:0008379">
    <property type="term" value="F:thioredoxin peroxidase activity"/>
    <property type="evidence" value="ECO:0007669"/>
    <property type="project" value="TreeGrafter"/>
</dbReference>
<dbReference type="CDD" id="cd03017">
    <property type="entry name" value="PRX_BCP"/>
    <property type="match status" value="1"/>
</dbReference>
<organism evidence="16 17">
    <name type="scientific">Epilithonimonas arachidiradicis</name>
    <dbReference type="NCBI Taxonomy" id="1617282"/>
    <lineage>
        <taxon>Bacteria</taxon>
        <taxon>Pseudomonadati</taxon>
        <taxon>Bacteroidota</taxon>
        <taxon>Flavobacteriia</taxon>
        <taxon>Flavobacteriales</taxon>
        <taxon>Weeksellaceae</taxon>
        <taxon>Chryseobacterium group</taxon>
        <taxon>Epilithonimonas</taxon>
    </lineage>
</organism>
<dbReference type="AlphaFoldDB" id="A0A420DCH3"/>
<feature type="active site" description="Cysteine sulfenic acid (-SOH) intermediate; for peroxidase activity" evidence="13">
    <location>
        <position position="44"/>
    </location>
</feature>
<evidence type="ECO:0000256" key="5">
    <source>
        <dbReference type="ARBA" id="ARBA00022862"/>
    </source>
</evidence>
<reference evidence="18" key="3">
    <citation type="journal article" date="2019" name="Int. J. Syst. Evol. Microbiol.">
        <title>The Global Catalogue of Microorganisms (GCM) 10K type strain sequencing project: providing services to taxonomists for standard genome sequencing and annotation.</title>
        <authorList>
            <consortium name="The Broad Institute Genomics Platform"/>
            <consortium name="The Broad Institute Genome Sequencing Center for Infectious Disease"/>
            <person name="Wu L."/>
            <person name="Ma J."/>
        </authorList>
    </citation>
    <scope>NUCLEOTIDE SEQUENCE [LARGE SCALE GENOMIC DNA]</scope>
    <source>
        <strain evidence="18">CCM 8490</strain>
    </source>
</reference>
<evidence type="ECO:0000256" key="11">
    <source>
        <dbReference type="ARBA" id="ARBA00042639"/>
    </source>
</evidence>
<dbReference type="GO" id="GO:0034599">
    <property type="term" value="P:cellular response to oxidative stress"/>
    <property type="evidence" value="ECO:0007669"/>
    <property type="project" value="TreeGrafter"/>
</dbReference>
<sequence length="148" mass="16693">MLNVGDSLPEFIGTNQNGEPIDSQKLKGKKLVVFFYPKASTPGCTAEACNLRDNYSILKKRGYQLLGVSADSVKRQKNFAVKNELPFDVIADENRDIIDKFGVWQLKKFMGREFMGIVRTTFVFDENGICTQVINKVKTKDHAAQILE</sequence>
<keyword evidence="6" id="KW-0560">Oxidoreductase</keyword>
<evidence type="ECO:0000256" key="4">
    <source>
        <dbReference type="ARBA" id="ARBA00022559"/>
    </source>
</evidence>
<protein>
    <recommendedName>
        <fullName evidence="3">thioredoxin-dependent peroxiredoxin</fullName>
        <ecNumber evidence="3">1.11.1.24</ecNumber>
    </recommendedName>
    <alternativeName>
        <fullName evidence="9">Thioredoxin peroxidase</fullName>
    </alternativeName>
    <alternativeName>
        <fullName evidence="11">Thioredoxin-dependent peroxiredoxin Bcp</fullName>
    </alternativeName>
</protein>
<dbReference type="InterPro" id="IPR050924">
    <property type="entry name" value="Peroxiredoxin_BCP/PrxQ"/>
</dbReference>
<evidence type="ECO:0000256" key="13">
    <source>
        <dbReference type="PIRSR" id="PIRSR000239-1"/>
    </source>
</evidence>
<proteinExistence type="inferred from homology"/>
<comment type="catalytic activity">
    <reaction evidence="12">
        <text>a hydroperoxide + [thioredoxin]-dithiol = an alcohol + [thioredoxin]-disulfide + H2O</text>
        <dbReference type="Rhea" id="RHEA:62620"/>
        <dbReference type="Rhea" id="RHEA-COMP:10698"/>
        <dbReference type="Rhea" id="RHEA-COMP:10700"/>
        <dbReference type="ChEBI" id="CHEBI:15377"/>
        <dbReference type="ChEBI" id="CHEBI:29950"/>
        <dbReference type="ChEBI" id="CHEBI:30879"/>
        <dbReference type="ChEBI" id="CHEBI:35924"/>
        <dbReference type="ChEBI" id="CHEBI:50058"/>
        <dbReference type="EC" id="1.11.1.24"/>
    </reaction>
</comment>
<dbReference type="SUPFAM" id="SSF52833">
    <property type="entry name" value="Thioredoxin-like"/>
    <property type="match status" value="1"/>
</dbReference>
<keyword evidence="5" id="KW-0049">Antioxidant</keyword>
<keyword evidence="7" id="KW-1015">Disulfide bond</keyword>
<comment type="caution">
    <text evidence="16">The sequence shown here is derived from an EMBL/GenBank/DDBJ whole genome shotgun (WGS) entry which is preliminary data.</text>
</comment>
<keyword evidence="18" id="KW-1185">Reference proteome</keyword>
<dbReference type="EC" id="1.11.1.24" evidence="3"/>
<dbReference type="PANTHER" id="PTHR42801">
    <property type="entry name" value="THIOREDOXIN-DEPENDENT PEROXIDE REDUCTASE"/>
    <property type="match status" value="1"/>
</dbReference>
<evidence type="ECO:0000256" key="3">
    <source>
        <dbReference type="ARBA" id="ARBA00013017"/>
    </source>
</evidence>
<reference evidence="15" key="4">
    <citation type="submission" date="2024-05" db="EMBL/GenBank/DDBJ databases">
        <authorList>
            <person name="Sun Q."/>
            <person name="Sedlacek I."/>
        </authorList>
    </citation>
    <scope>NUCLEOTIDE SEQUENCE</scope>
    <source>
        <strain evidence="15">CCM 8490</strain>
    </source>
</reference>
<dbReference type="PIRSF" id="PIRSF000239">
    <property type="entry name" value="AHPC"/>
    <property type="match status" value="1"/>
</dbReference>
<feature type="domain" description="Thioredoxin" evidence="14">
    <location>
        <begin position="2"/>
        <end position="148"/>
    </location>
</feature>
<dbReference type="Proteomes" id="UP000285906">
    <property type="component" value="Unassembled WGS sequence"/>
</dbReference>
<evidence type="ECO:0000256" key="6">
    <source>
        <dbReference type="ARBA" id="ARBA00023002"/>
    </source>
</evidence>